<dbReference type="PANTHER" id="PTHR33627">
    <property type="entry name" value="TRANSPOSASE"/>
    <property type="match status" value="1"/>
</dbReference>
<gene>
    <name evidence="2" type="ORF">GCM10023335_67800</name>
</gene>
<dbReference type="PANTHER" id="PTHR33627:SF1">
    <property type="entry name" value="TRANSPOSASE"/>
    <property type="match status" value="1"/>
</dbReference>
<feature type="domain" description="Transposase IS701-like DDE" evidence="1">
    <location>
        <begin position="2"/>
        <end position="164"/>
    </location>
</feature>
<proteinExistence type="predicted"/>
<comment type="caution">
    <text evidence="2">The sequence shown here is derived from an EMBL/GenBank/DDBJ whole genome shotgun (WGS) entry which is preliminary data.</text>
</comment>
<accession>A0ABP9JH46</accession>
<dbReference type="SUPFAM" id="SSF53098">
    <property type="entry name" value="Ribonuclease H-like"/>
    <property type="match status" value="1"/>
</dbReference>
<evidence type="ECO:0000259" key="1">
    <source>
        <dbReference type="Pfam" id="PF13546"/>
    </source>
</evidence>
<dbReference type="Proteomes" id="UP001501759">
    <property type="component" value="Unassembled WGS sequence"/>
</dbReference>
<keyword evidence="3" id="KW-1185">Reference proteome</keyword>
<dbReference type="NCBIfam" id="NF033540">
    <property type="entry name" value="transpos_IS701"/>
    <property type="match status" value="1"/>
</dbReference>
<organism evidence="2 3">
    <name type="scientific">Streptomyces siamensis</name>
    <dbReference type="NCBI Taxonomy" id="1274986"/>
    <lineage>
        <taxon>Bacteria</taxon>
        <taxon>Bacillati</taxon>
        <taxon>Actinomycetota</taxon>
        <taxon>Actinomycetes</taxon>
        <taxon>Kitasatosporales</taxon>
        <taxon>Streptomycetaceae</taxon>
        <taxon>Streptomyces</taxon>
    </lineage>
</organism>
<sequence length="338" mass="37722">MWDPLPLRRRIAQRLCEVVQPEVWVVDDVSFPKCGTTSLGVARQYCGALGKRANCQVAVSVHAATDAASCPLEWELFPPEEWAHDDRRHQRAGIPEQAGHVSKAHLALGLLDRLAAQGLTVPVVVADAGYGRSVSLRLARRFLEDAGLSYVVAVPKSQQVHGPRIDHLIDQAPPEAWQRLSCGDGATGPRLYDWAAARLPAVWEFDGDEPTRQRRMLARRSTTRPDEIAYYLASAPLDITVADLARIAGCRWKIEECFQSAKNECGLDQYEVRRYVGWYRHITLVTLAHVFLAAMTVQEREKGVTRPTHPSSWISPRQKSAVCWQLNPTVALHGARTQ</sequence>
<evidence type="ECO:0000313" key="3">
    <source>
        <dbReference type="Proteomes" id="UP001501759"/>
    </source>
</evidence>
<dbReference type="EMBL" id="BAABKB010000031">
    <property type="protein sequence ID" value="GAA5029136.1"/>
    <property type="molecule type" value="Genomic_DNA"/>
</dbReference>
<protein>
    <submittedName>
        <fullName evidence="2">IS701 family transposase</fullName>
    </submittedName>
</protein>
<dbReference type="InterPro" id="IPR039365">
    <property type="entry name" value="IS701-like"/>
</dbReference>
<name>A0ABP9JH46_9ACTN</name>
<reference evidence="3" key="1">
    <citation type="journal article" date="2019" name="Int. J. Syst. Evol. Microbiol.">
        <title>The Global Catalogue of Microorganisms (GCM) 10K type strain sequencing project: providing services to taxonomists for standard genome sequencing and annotation.</title>
        <authorList>
            <consortium name="The Broad Institute Genomics Platform"/>
            <consortium name="The Broad Institute Genome Sequencing Center for Infectious Disease"/>
            <person name="Wu L."/>
            <person name="Ma J."/>
        </authorList>
    </citation>
    <scope>NUCLEOTIDE SEQUENCE [LARGE SCALE GENOMIC DNA]</scope>
    <source>
        <strain evidence="3">JCM 18409</strain>
    </source>
</reference>
<dbReference type="Pfam" id="PF13546">
    <property type="entry name" value="DDE_5"/>
    <property type="match status" value="1"/>
</dbReference>
<evidence type="ECO:0000313" key="2">
    <source>
        <dbReference type="EMBL" id="GAA5029136.1"/>
    </source>
</evidence>
<dbReference type="InterPro" id="IPR038721">
    <property type="entry name" value="IS701-like_DDE_dom"/>
</dbReference>
<dbReference type="InterPro" id="IPR012337">
    <property type="entry name" value="RNaseH-like_sf"/>
</dbReference>